<evidence type="ECO:0000313" key="3">
    <source>
        <dbReference type="Proteomes" id="UP000708576"/>
    </source>
</evidence>
<feature type="transmembrane region" description="Helical" evidence="1">
    <location>
        <begin position="46"/>
        <end position="66"/>
    </location>
</feature>
<name>A0ABS5K016_9BACT</name>
<evidence type="ECO:0008006" key="4">
    <source>
        <dbReference type="Google" id="ProtNLM"/>
    </source>
</evidence>
<keyword evidence="1" id="KW-0812">Transmembrane</keyword>
<proteinExistence type="predicted"/>
<organism evidence="2 3">
    <name type="scientific">Carboxylicivirga linearis</name>
    <dbReference type="NCBI Taxonomy" id="1628157"/>
    <lineage>
        <taxon>Bacteria</taxon>
        <taxon>Pseudomonadati</taxon>
        <taxon>Bacteroidota</taxon>
        <taxon>Bacteroidia</taxon>
        <taxon>Marinilabiliales</taxon>
        <taxon>Marinilabiliaceae</taxon>
        <taxon>Carboxylicivirga</taxon>
    </lineage>
</organism>
<comment type="caution">
    <text evidence="2">The sequence shown here is derived from an EMBL/GenBank/DDBJ whole genome shotgun (WGS) entry which is preliminary data.</text>
</comment>
<sequence length="177" mass="20334">MTDRLKDFIENNADGFNDLEPSQDSWNKIAARIGHSEKVRNKKLRYISIVSAACIAGIAAFIIFFGKPQNQTDNFAEIPEVLEAEAYYTSQINMKKEQVYQMAGNFPELKNEMEVDLAELDTIMVELKKDLNDNVSNSEVVEAMIQNYRMKLMILEEIKSFLETKTDDQKNTTSYEL</sequence>
<evidence type="ECO:0000313" key="2">
    <source>
        <dbReference type="EMBL" id="MBS2100480.1"/>
    </source>
</evidence>
<keyword evidence="3" id="KW-1185">Reference proteome</keyword>
<accession>A0ABS5K016</accession>
<keyword evidence="1" id="KW-0472">Membrane</keyword>
<dbReference type="EMBL" id="JAGUCO010000023">
    <property type="protein sequence ID" value="MBS2100480.1"/>
    <property type="molecule type" value="Genomic_DNA"/>
</dbReference>
<dbReference type="Proteomes" id="UP000708576">
    <property type="component" value="Unassembled WGS sequence"/>
</dbReference>
<keyword evidence="1" id="KW-1133">Transmembrane helix</keyword>
<dbReference type="RefSeq" id="WP_212218400.1">
    <property type="nucleotide sequence ID" value="NZ_JAGUCO010000023.1"/>
</dbReference>
<evidence type="ECO:0000256" key="1">
    <source>
        <dbReference type="SAM" id="Phobius"/>
    </source>
</evidence>
<gene>
    <name evidence="2" type="ORF">KEM10_19495</name>
</gene>
<protein>
    <recommendedName>
        <fullName evidence="4">Anti-sigma factor</fullName>
    </recommendedName>
</protein>
<reference evidence="2 3" key="1">
    <citation type="journal article" date="2015" name="Int. J. Syst. Evol. Microbiol.">
        <title>Carboxylicivirga linearis sp. nov., isolated from a sea cucumber culture pond.</title>
        <authorList>
            <person name="Wang F.Q."/>
            <person name="Zhou Y.X."/>
            <person name="Lin X.Z."/>
            <person name="Chen G.J."/>
            <person name="Du Z.J."/>
        </authorList>
    </citation>
    <scope>NUCLEOTIDE SEQUENCE [LARGE SCALE GENOMIC DNA]</scope>
    <source>
        <strain evidence="2 3">FB218</strain>
    </source>
</reference>